<protein>
    <recommendedName>
        <fullName evidence="4">Carboxypeptidase regulatory-like domain-containing protein</fullName>
    </recommendedName>
</protein>
<dbReference type="EMBL" id="AM114193">
    <property type="protein sequence ID" value="CAJ35782.1"/>
    <property type="molecule type" value="Genomic_DNA"/>
</dbReference>
<evidence type="ECO:0000313" key="2">
    <source>
        <dbReference type="EMBL" id="CAJ35782.1"/>
    </source>
</evidence>
<dbReference type="SUPFAM" id="SSF49464">
    <property type="entry name" value="Carboxypeptidase regulatory domain-like"/>
    <property type="match status" value="1"/>
</dbReference>
<dbReference type="Gene3D" id="2.60.40.1120">
    <property type="entry name" value="Carboxypeptidase-like, regulatory domain"/>
    <property type="match status" value="1"/>
</dbReference>
<keyword evidence="1" id="KW-0812">Transmembrane</keyword>
<evidence type="ECO:0008006" key="4">
    <source>
        <dbReference type="Google" id="ProtNLM"/>
    </source>
</evidence>
<dbReference type="GeneID" id="5145266"/>
<name>Q0W761_METAR</name>
<dbReference type="KEGG" id="rci:RCIX323"/>
<keyword evidence="1" id="KW-1133">Transmembrane helix</keyword>
<dbReference type="AlphaFoldDB" id="Q0W761"/>
<organism evidence="2 3">
    <name type="scientific">Methanocella arvoryzae (strain DSM 22066 / NBRC 105507 / MRE50)</name>
    <dbReference type="NCBI Taxonomy" id="351160"/>
    <lineage>
        <taxon>Archaea</taxon>
        <taxon>Methanobacteriati</taxon>
        <taxon>Methanobacteriota</taxon>
        <taxon>Stenosarchaea group</taxon>
        <taxon>Methanomicrobia</taxon>
        <taxon>Methanocellales</taxon>
        <taxon>Methanocellaceae</taxon>
        <taxon>Methanocella</taxon>
    </lineage>
</organism>
<accession>Q0W761</accession>
<sequence>MHLKRIIVITFSLLGIAALLNNVAAMNNTFSIYGTVTEQNGTPIPGTNIRLIESSGGPISFDDPGFQSTVTDDQGRFSFVNVSTEADSCWITIHYPDHKQYFPPGKSLMSVPASGEQYVNITRIAVESDAPPGYNAAPGFEAMVAMICMIFICIFRNKK</sequence>
<dbReference type="InterPro" id="IPR008969">
    <property type="entry name" value="CarboxyPept-like_regulatory"/>
</dbReference>
<evidence type="ECO:0000256" key="1">
    <source>
        <dbReference type="SAM" id="Phobius"/>
    </source>
</evidence>
<proteinExistence type="predicted"/>
<keyword evidence="1" id="KW-0472">Membrane</keyword>
<reference evidence="2 3" key="1">
    <citation type="journal article" date="2006" name="Science">
        <title>Genome of rice cluster I archaea -- the key methane producers in the rice rhizosphere.</title>
        <authorList>
            <person name="Erkel C."/>
            <person name="Kube M."/>
            <person name="Reinhardt R."/>
            <person name="Liesack W."/>
        </authorList>
    </citation>
    <scope>NUCLEOTIDE SEQUENCE [LARGE SCALE GENOMIC DNA]</scope>
    <source>
        <strain evidence="3">DSM 22066 / NBRC 105507 / MRE50</strain>
    </source>
</reference>
<dbReference type="eggNOG" id="arCOG02488">
    <property type="taxonomic scope" value="Archaea"/>
</dbReference>
<dbReference type="Pfam" id="PF13620">
    <property type="entry name" value="CarboxypepD_reg"/>
    <property type="match status" value="1"/>
</dbReference>
<dbReference type="RefSeq" id="WP_012036718.1">
    <property type="nucleotide sequence ID" value="NC_009464.1"/>
</dbReference>
<dbReference type="Proteomes" id="UP000000663">
    <property type="component" value="Chromosome"/>
</dbReference>
<evidence type="ECO:0000313" key="3">
    <source>
        <dbReference type="Proteomes" id="UP000000663"/>
    </source>
</evidence>
<feature type="transmembrane region" description="Helical" evidence="1">
    <location>
        <begin position="136"/>
        <end position="155"/>
    </location>
</feature>
<gene>
    <name evidence="2" type="ORF">RCIX323</name>
</gene>
<keyword evidence="3" id="KW-1185">Reference proteome</keyword>